<keyword evidence="5" id="KW-0820">tRNA-binding</keyword>
<dbReference type="GO" id="GO:0003735">
    <property type="term" value="F:structural constituent of ribosome"/>
    <property type="evidence" value="ECO:0007669"/>
    <property type="project" value="InterPro"/>
</dbReference>
<keyword evidence="5" id="KW-0699">rRNA-binding</keyword>
<comment type="function">
    <text evidence="5">This is 1 of the proteins that bind and probably mediate the attachment of the 5S RNA into the large ribosomal subunit, where it forms part of the central protuberance. In the 70S ribosome it contacts protein S13 of the 30S subunit (bridge B1b), connecting the 2 subunits; this bridge is implicated in subunit movement. Contacts the P site tRNA; the 5S rRNA and some of its associated proteins might help stabilize positioning of ribosome-bound tRNAs.</text>
</comment>
<evidence type="ECO:0000256" key="5">
    <source>
        <dbReference type="HAMAP-Rule" id="MF_01333"/>
    </source>
</evidence>
<dbReference type="EMBL" id="MFUP01000005">
    <property type="protein sequence ID" value="OGI88151.1"/>
    <property type="molecule type" value="Genomic_DNA"/>
</dbReference>
<evidence type="ECO:0000256" key="6">
    <source>
        <dbReference type="RuleBase" id="RU003930"/>
    </source>
</evidence>
<dbReference type="GO" id="GO:0000049">
    <property type="term" value="F:tRNA binding"/>
    <property type="evidence" value="ECO:0007669"/>
    <property type="project" value="UniProtKB-UniRule"/>
</dbReference>
<dbReference type="PIRSF" id="PIRSF002161">
    <property type="entry name" value="Ribosomal_L5"/>
    <property type="match status" value="1"/>
</dbReference>
<dbReference type="GO" id="GO:0006412">
    <property type="term" value="P:translation"/>
    <property type="evidence" value="ECO:0007669"/>
    <property type="project" value="UniProtKB-UniRule"/>
</dbReference>
<dbReference type="AlphaFoldDB" id="A0A1F6X222"/>
<keyword evidence="5" id="KW-0694">RNA-binding</keyword>
<comment type="caution">
    <text evidence="9">The sequence shown here is derived from an EMBL/GenBank/DDBJ whole genome shotgun (WGS) entry which is preliminary data.</text>
</comment>
<proteinExistence type="inferred from homology"/>
<evidence type="ECO:0000256" key="4">
    <source>
        <dbReference type="ARBA" id="ARBA00035245"/>
    </source>
</evidence>
<comment type="subunit">
    <text evidence="5">Part of the 50S ribosomal subunit; part of the 5S rRNA/L5/L18/L25 subcomplex. Contacts the 5S rRNA and the P site tRNA. Forms a bridge to the 30S subunit in the 70S ribosome.</text>
</comment>
<dbReference type="GO" id="GO:0005840">
    <property type="term" value="C:ribosome"/>
    <property type="evidence" value="ECO:0007669"/>
    <property type="project" value="UniProtKB-KW"/>
</dbReference>
<dbReference type="SUPFAM" id="SSF55282">
    <property type="entry name" value="RL5-like"/>
    <property type="match status" value="1"/>
</dbReference>
<dbReference type="HAMAP" id="MF_01333_B">
    <property type="entry name" value="Ribosomal_uL5_B"/>
    <property type="match status" value="1"/>
</dbReference>
<feature type="domain" description="Large ribosomal subunit protein uL5 C-terminal" evidence="8">
    <location>
        <begin position="84"/>
        <end position="177"/>
    </location>
</feature>
<evidence type="ECO:0000256" key="2">
    <source>
        <dbReference type="ARBA" id="ARBA00022980"/>
    </source>
</evidence>
<evidence type="ECO:0000313" key="10">
    <source>
        <dbReference type="Proteomes" id="UP000185809"/>
    </source>
</evidence>
<dbReference type="GO" id="GO:1990904">
    <property type="term" value="C:ribonucleoprotein complex"/>
    <property type="evidence" value="ECO:0007669"/>
    <property type="project" value="UniProtKB-KW"/>
</dbReference>
<keyword evidence="2 5" id="KW-0689">Ribosomal protein</keyword>
<dbReference type="NCBIfam" id="NF000585">
    <property type="entry name" value="PRK00010.1"/>
    <property type="match status" value="1"/>
</dbReference>
<gene>
    <name evidence="5" type="primary">rplE</name>
    <name evidence="9" type="ORF">A2995_00230</name>
</gene>
<dbReference type="InterPro" id="IPR031309">
    <property type="entry name" value="Ribosomal_uL5_C"/>
</dbReference>
<dbReference type="FunFam" id="3.30.1440.10:FF:000001">
    <property type="entry name" value="50S ribosomal protein L5"/>
    <property type="match status" value="1"/>
</dbReference>
<keyword evidence="3 5" id="KW-0687">Ribonucleoprotein</keyword>
<organism evidence="9 10">
    <name type="scientific">Candidatus Nomurabacteria bacterium RIFCSPLOWO2_01_FULL_33_24</name>
    <dbReference type="NCBI Taxonomy" id="1801765"/>
    <lineage>
        <taxon>Bacteria</taxon>
        <taxon>Candidatus Nomuraibacteriota</taxon>
    </lineage>
</organism>
<evidence type="ECO:0000259" key="8">
    <source>
        <dbReference type="Pfam" id="PF00673"/>
    </source>
</evidence>
<dbReference type="InterPro" id="IPR031310">
    <property type="entry name" value="Ribosomal_uL5_N"/>
</dbReference>
<dbReference type="Gene3D" id="3.30.1440.10">
    <property type="match status" value="1"/>
</dbReference>
<sequence>MEEIKKKQDKSFELLKKNFNYKNKMSAPKLVKVVLSSGTGSGLKRDKKINEVVFDRLTKITGQKPSLRKAKKSVASFKIRQGDPIGVMVNLRGERMYSFLDKLINIAFPRTKDFRGLKTSAVDEAGNLTIGIKEHIIFPETSDEELKDVFGLAITLVSTAKNKKEATAFFELIGIPFRK</sequence>
<evidence type="ECO:0000256" key="3">
    <source>
        <dbReference type="ARBA" id="ARBA00023274"/>
    </source>
</evidence>
<dbReference type="Pfam" id="PF00673">
    <property type="entry name" value="Ribosomal_L5_C"/>
    <property type="match status" value="1"/>
</dbReference>
<accession>A0A1F6X222</accession>
<dbReference type="InterPro" id="IPR022803">
    <property type="entry name" value="Ribosomal_uL5_dom_sf"/>
</dbReference>
<evidence type="ECO:0000259" key="7">
    <source>
        <dbReference type="Pfam" id="PF00281"/>
    </source>
</evidence>
<dbReference type="GO" id="GO:0019843">
    <property type="term" value="F:rRNA binding"/>
    <property type="evidence" value="ECO:0007669"/>
    <property type="project" value="UniProtKB-UniRule"/>
</dbReference>
<dbReference type="PANTHER" id="PTHR11994">
    <property type="entry name" value="60S RIBOSOMAL PROTEIN L11-RELATED"/>
    <property type="match status" value="1"/>
</dbReference>
<comment type="similarity">
    <text evidence="1 5 6">Belongs to the universal ribosomal protein uL5 family.</text>
</comment>
<reference evidence="9 10" key="1">
    <citation type="journal article" date="2016" name="Nat. Commun.">
        <title>Thousands of microbial genomes shed light on interconnected biogeochemical processes in an aquifer system.</title>
        <authorList>
            <person name="Anantharaman K."/>
            <person name="Brown C.T."/>
            <person name="Hug L.A."/>
            <person name="Sharon I."/>
            <person name="Castelle C.J."/>
            <person name="Probst A.J."/>
            <person name="Thomas B.C."/>
            <person name="Singh A."/>
            <person name="Wilkins M.J."/>
            <person name="Karaoz U."/>
            <person name="Brodie E.L."/>
            <person name="Williams K.H."/>
            <person name="Hubbard S.S."/>
            <person name="Banfield J.F."/>
        </authorList>
    </citation>
    <scope>NUCLEOTIDE SEQUENCE [LARGE SCALE GENOMIC DNA]</scope>
</reference>
<dbReference type="InterPro" id="IPR020930">
    <property type="entry name" value="Ribosomal_uL5_bac-type"/>
</dbReference>
<evidence type="ECO:0000256" key="1">
    <source>
        <dbReference type="ARBA" id="ARBA00008553"/>
    </source>
</evidence>
<dbReference type="Pfam" id="PF00281">
    <property type="entry name" value="Ribosomal_L5"/>
    <property type="match status" value="1"/>
</dbReference>
<name>A0A1F6X222_9BACT</name>
<evidence type="ECO:0000313" key="9">
    <source>
        <dbReference type="EMBL" id="OGI88151.1"/>
    </source>
</evidence>
<dbReference type="InterPro" id="IPR002132">
    <property type="entry name" value="Ribosomal_uL5"/>
</dbReference>
<feature type="domain" description="Large ribosomal subunit protein uL5 N-terminal" evidence="7">
    <location>
        <begin position="23"/>
        <end position="80"/>
    </location>
</feature>
<protein>
    <recommendedName>
        <fullName evidence="4 5">Large ribosomal subunit protein uL5</fullName>
    </recommendedName>
</protein>
<dbReference type="Proteomes" id="UP000185809">
    <property type="component" value="Unassembled WGS sequence"/>
</dbReference>